<sequence length="185" mass="20345">MAAYISLHYLLILLILLILSPTFFHQTCKLVQADHSLIENQCHNANVPATCLQCVESDPEAKTADQIGIAIIVVRCLSNHSSILVTETTKLARKAKDKDSKHVFESCSKGFSTANKYLSDVAAYLTIGEYGKAATSVLEASQNCNICQVDTKKLSEELPTATIILYEIGVFGELTDAVMRMIDRF</sequence>
<dbReference type="Gene3D" id="1.20.140.40">
    <property type="entry name" value="Invertase/pectin methylesterase inhibitor family protein"/>
    <property type="match status" value="1"/>
</dbReference>
<keyword evidence="2" id="KW-1015">Disulfide bond</keyword>
<proteinExistence type="inferred from homology"/>
<dbReference type="InterPro" id="IPR034086">
    <property type="entry name" value="PMEI_plant"/>
</dbReference>
<feature type="signal peptide" evidence="4">
    <location>
        <begin position="1"/>
        <end position="24"/>
    </location>
</feature>
<dbReference type="Pfam" id="PF04043">
    <property type="entry name" value="PMEI"/>
    <property type="match status" value="1"/>
</dbReference>
<gene>
    <name evidence="6" type="ORF">HS088_TW21G00343</name>
</gene>
<dbReference type="AlphaFoldDB" id="A0A7J7C264"/>
<dbReference type="InterPro" id="IPR035513">
    <property type="entry name" value="Invertase/methylesterase_inhib"/>
</dbReference>
<dbReference type="GO" id="GO:0046910">
    <property type="term" value="F:pectinesterase inhibitor activity"/>
    <property type="evidence" value="ECO:0007669"/>
    <property type="project" value="InterPro"/>
</dbReference>
<dbReference type="InParanoid" id="A0A7J7C264"/>
<feature type="chain" id="PRO_5029811886" evidence="4">
    <location>
        <begin position="25"/>
        <end position="185"/>
    </location>
</feature>
<dbReference type="FunCoup" id="A0A7J7C264">
    <property type="interactions" value="9"/>
</dbReference>
<dbReference type="CDD" id="cd15797">
    <property type="entry name" value="PMEI"/>
    <property type="match status" value="1"/>
</dbReference>
<evidence type="ECO:0000259" key="5">
    <source>
        <dbReference type="SMART" id="SM00856"/>
    </source>
</evidence>
<dbReference type="SMART" id="SM00856">
    <property type="entry name" value="PMEI"/>
    <property type="match status" value="1"/>
</dbReference>
<evidence type="ECO:0000256" key="1">
    <source>
        <dbReference type="ARBA" id="ARBA00022729"/>
    </source>
</evidence>
<comment type="similarity">
    <text evidence="3">Belongs to the PMEI family.</text>
</comment>
<reference evidence="6 7" key="1">
    <citation type="journal article" date="2020" name="Nat. Commun.">
        <title>Genome of Tripterygium wilfordii and identification of cytochrome P450 involved in triptolide biosynthesis.</title>
        <authorList>
            <person name="Tu L."/>
            <person name="Su P."/>
            <person name="Zhang Z."/>
            <person name="Gao L."/>
            <person name="Wang J."/>
            <person name="Hu T."/>
            <person name="Zhou J."/>
            <person name="Zhang Y."/>
            <person name="Zhao Y."/>
            <person name="Liu Y."/>
            <person name="Song Y."/>
            <person name="Tong Y."/>
            <person name="Lu Y."/>
            <person name="Yang J."/>
            <person name="Xu C."/>
            <person name="Jia M."/>
            <person name="Peters R.J."/>
            <person name="Huang L."/>
            <person name="Gao W."/>
        </authorList>
    </citation>
    <scope>NUCLEOTIDE SEQUENCE [LARGE SCALE GENOMIC DNA]</scope>
    <source>
        <strain evidence="7">cv. XIE 37</strain>
        <tissue evidence="6">Leaf</tissue>
    </source>
</reference>
<dbReference type="EMBL" id="JAAARO010000021">
    <property type="protein sequence ID" value="KAF5728198.1"/>
    <property type="molecule type" value="Genomic_DNA"/>
</dbReference>
<keyword evidence="7" id="KW-1185">Reference proteome</keyword>
<evidence type="ECO:0000313" key="7">
    <source>
        <dbReference type="Proteomes" id="UP000593562"/>
    </source>
</evidence>
<protein>
    <submittedName>
        <fullName evidence="6">Pectinesterase inhibitor</fullName>
    </submittedName>
</protein>
<dbReference type="PANTHER" id="PTHR36710:SF18">
    <property type="entry name" value="PECTINESTERASE INHIBITOR 5-RELATED"/>
    <property type="match status" value="1"/>
</dbReference>
<dbReference type="PANTHER" id="PTHR36710">
    <property type="entry name" value="PECTINESTERASE INHIBITOR-LIKE"/>
    <property type="match status" value="1"/>
</dbReference>
<comment type="caution">
    <text evidence="6">The sequence shown here is derived from an EMBL/GenBank/DDBJ whole genome shotgun (WGS) entry which is preliminary data.</text>
</comment>
<accession>A0A7J7C264</accession>
<keyword evidence="1 4" id="KW-0732">Signal</keyword>
<name>A0A7J7C264_TRIWF</name>
<organism evidence="6 7">
    <name type="scientific">Tripterygium wilfordii</name>
    <name type="common">Thunder God vine</name>
    <dbReference type="NCBI Taxonomy" id="458696"/>
    <lineage>
        <taxon>Eukaryota</taxon>
        <taxon>Viridiplantae</taxon>
        <taxon>Streptophyta</taxon>
        <taxon>Embryophyta</taxon>
        <taxon>Tracheophyta</taxon>
        <taxon>Spermatophyta</taxon>
        <taxon>Magnoliopsida</taxon>
        <taxon>eudicotyledons</taxon>
        <taxon>Gunneridae</taxon>
        <taxon>Pentapetalae</taxon>
        <taxon>rosids</taxon>
        <taxon>fabids</taxon>
        <taxon>Celastrales</taxon>
        <taxon>Celastraceae</taxon>
        <taxon>Tripterygium</taxon>
    </lineage>
</organism>
<dbReference type="InterPro" id="IPR006501">
    <property type="entry name" value="Pectinesterase_inhib_dom"/>
</dbReference>
<dbReference type="OrthoDB" id="1866975at2759"/>
<dbReference type="Proteomes" id="UP000593562">
    <property type="component" value="Unassembled WGS sequence"/>
</dbReference>
<feature type="domain" description="Pectinesterase inhibitor" evidence="5">
    <location>
        <begin position="33"/>
        <end position="181"/>
    </location>
</feature>
<dbReference type="SUPFAM" id="SSF101148">
    <property type="entry name" value="Plant invertase/pectin methylesterase inhibitor"/>
    <property type="match status" value="1"/>
</dbReference>
<evidence type="ECO:0000256" key="2">
    <source>
        <dbReference type="ARBA" id="ARBA00023157"/>
    </source>
</evidence>
<dbReference type="NCBIfam" id="TIGR01614">
    <property type="entry name" value="PME_inhib"/>
    <property type="match status" value="1"/>
</dbReference>
<dbReference type="InterPro" id="IPR052421">
    <property type="entry name" value="PCW_Enzyme_Inhibitor"/>
</dbReference>
<evidence type="ECO:0000256" key="3">
    <source>
        <dbReference type="ARBA" id="ARBA00038471"/>
    </source>
</evidence>
<evidence type="ECO:0000256" key="4">
    <source>
        <dbReference type="SAM" id="SignalP"/>
    </source>
</evidence>
<evidence type="ECO:0000313" key="6">
    <source>
        <dbReference type="EMBL" id="KAF5728198.1"/>
    </source>
</evidence>